<dbReference type="InterPro" id="IPR051974">
    <property type="entry name" value="PUF60_regulator"/>
</dbReference>
<dbReference type="InterPro" id="IPR000504">
    <property type="entry name" value="RRM_dom"/>
</dbReference>
<comment type="caution">
    <text evidence="8">The sequence shown here is derived from an EMBL/GenBank/DDBJ whole genome shotgun (WGS) entry which is preliminary data.</text>
</comment>
<dbReference type="InterPro" id="IPR012677">
    <property type="entry name" value="Nucleotide-bd_a/b_plait_sf"/>
</dbReference>
<dbReference type="GO" id="GO:0000381">
    <property type="term" value="P:regulation of alternative mRNA splicing, via spliceosome"/>
    <property type="evidence" value="ECO:0007669"/>
    <property type="project" value="TreeGrafter"/>
</dbReference>
<dbReference type="GO" id="GO:0003723">
    <property type="term" value="F:RNA binding"/>
    <property type="evidence" value="ECO:0007669"/>
    <property type="project" value="UniProtKB-UniRule"/>
</dbReference>
<dbReference type="GO" id="GO:0071011">
    <property type="term" value="C:precatalytic spliceosome"/>
    <property type="evidence" value="ECO:0007669"/>
    <property type="project" value="TreeGrafter"/>
</dbReference>
<dbReference type="AlphaFoldDB" id="A0A448WN48"/>
<accession>A0A448WN48</accession>
<keyword evidence="9" id="KW-1185">Reference proteome</keyword>
<gene>
    <name evidence="8" type="ORF">PXEA_LOCUS9267</name>
</gene>
<proteinExistence type="predicted"/>
<feature type="domain" description="RRM" evidence="7">
    <location>
        <begin position="427"/>
        <end position="511"/>
    </location>
</feature>
<sequence length="521" mass="57118">MDFAFLGLNGFAAAGLPMLNMLNMGMGLSGVNLGISNVMGTKVYEQNGPVYNGPGSRVENQPFMLIKPDIQQREAIDRAKKFAIEQSVKSAWEKQARQQQQLQVQHQQQQQQQLLQAPAINKKQQTLALLSRIYVGSISYDLKEDAIRQAFVPFGPIRSVSLSWDQMTQKHKGFAFIEYENPESAQLAVEQMNDSSLGGRQLKVGRPSNLPRAEPMVEELVREHNLEKRIYVSGVHADLSDEDLGLVFEAFGKIISCKLAPDPTKAQKHRGFGYIEYETEQAANDAVASMNLFDLGGQLLRVGKAMSPPEGAISTSNMSNVPVAAAVAAASATAKVMALGNNIKARSEGLMAGNLMASLGIPGISSNDTSSWDQVEAQEVLNSNNELASTSFDDDGGTLEHQENFMIRGRDARSAIMQKLIRPPTQGVLILRNMVGPEDCDDDLEGEVKEECCKYGQVDRVVIYQELDENGSLIIKIFVVFSESESVDRAVSSLHGRYFAGRQVSAESYDLDKFDANDLTG</sequence>
<comment type="subcellular location">
    <subcellularLocation>
        <location evidence="1">Nucleus</location>
    </subcellularLocation>
</comment>
<dbReference type="SUPFAM" id="SSF54928">
    <property type="entry name" value="RNA-binding domain, RBD"/>
    <property type="match status" value="2"/>
</dbReference>
<evidence type="ECO:0000256" key="2">
    <source>
        <dbReference type="ARBA" id="ARBA00022664"/>
    </source>
</evidence>
<dbReference type="SMART" id="SM00361">
    <property type="entry name" value="RRM_1"/>
    <property type="match status" value="3"/>
</dbReference>
<name>A0A448WN48_9PLAT</name>
<evidence type="ECO:0000256" key="1">
    <source>
        <dbReference type="ARBA" id="ARBA00004123"/>
    </source>
</evidence>
<dbReference type="InterPro" id="IPR035979">
    <property type="entry name" value="RBD_domain_sf"/>
</dbReference>
<keyword evidence="5" id="KW-0539">Nucleus</keyword>
<keyword evidence="3 6" id="KW-0694">RNA-binding</keyword>
<protein>
    <recommendedName>
        <fullName evidence="7">RRM domain-containing protein</fullName>
    </recommendedName>
</protein>
<evidence type="ECO:0000256" key="5">
    <source>
        <dbReference type="ARBA" id="ARBA00023242"/>
    </source>
</evidence>
<dbReference type="GO" id="GO:0000380">
    <property type="term" value="P:alternative mRNA splicing, via spliceosome"/>
    <property type="evidence" value="ECO:0007669"/>
    <property type="project" value="TreeGrafter"/>
</dbReference>
<keyword evidence="2" id="KW-0507">mRNA processing</keyword>
<dbReference type="PANTHER" id="PTHR47330:SF1">
    <property type="entry name" value="POLY(U)-BINDING-SPLICING FACTOR PUF60"/>
    <property type="match status" value="1"/>
</dbReference>
<feature type="domain" description="RRM" evidence="7">
    <location>
        <begin position="228"/>
        <end position="307"/>
    </location>
</feature>
<dbReference type="PANTHER" id="PTHR47330">
    <property type="entry name" value="POLY(U)-BINDING-SPLICING FACTOR PUF60-B-RELATED"/>
    <property type="match status" value="1"/>
</dbReference>
<organism evidence="8 9">
    <name type="scientific">Protopolystoma xenopodis</name>
    <dbReference type="NCBI Taxonomy" id="117903"/>
    <lineage>
        <taxon>Eukaryota</taxon>
        <taxon>Metazoa</taxon>
        <taxon>Spiralia</taxon>
        <taxon>Lophotrochozoa</taxon>
        <taxon>Platyhelminthes</taxon>
        <taxon>Monogenea</taxon>
        <taxon>Polyopisthocotylea</taxon>
        <taxon>Polystomatidea</taxon>
        <taxon>Polystomatidae</taxon>
        <taxon>Protopolystoma</taxon>
    </lineage>
</organism>
<evidence type="ECO:0000256" key="4">
    <source>
        <dbReference type="ARBA" id="ARBA00023187"/>
    </source>
</evidence>
<dbReference type="InterPro" id="IPR034211">
    <property type="entry name" value="PUF60_RRM2"/>
</dbReference>
<evidence type="ECO:0000313" key="9">
    <source>
        <dbReference type="Proteomes" id="UP000784294"/>
    </source>
</evidence>
<dbReference type="Gene3D" id="3.30.70.330">
    <property type="match status" value="3"/>
</dbReference>
<dbReference type="CDD" id="cd12370">
    <property type="entry name" value="RRM1_PUF60"/>
    <property type="match status" value="1"/>
</dbReference>
<dbReference type="InterPro" id="IPR034209">
    <property type="entry name" value="PUF60_RRM1"/>
</dbReference>
<dbReference type="PROSITE" id="PS50102">
    <property type="entry name" value="RRM"/>
    <property type="match status" value="3"/>
</dbReference>
<feature type="domain" description="RRM" evidence="7">
    <location>
        <begin position="131"/>
        <end position="209"/>
    </location>
</feature>
<dbReference type="FunFam" id="3.30.70.330:FF:000382">
    <property type="entry name" value="G-patch domain-containing protein"/>
    <property type="match status" value="1"/>
</dbReference>
<dbReference type="EMBL" id="CAAALY010026081">
    <property type="protein sequence ID" value="VEL15827.1"/>
    <property type="molecule type" value="Genomic_DNA"/>
</dbReference>
<evidence type="ECO:0000259" key="7">
    <source>
        <dbReference type="PROSITE" id="PS50102"/>
    </source>
</evidence>
<evidence type="ECO:0000256" key="3">
    <source>
        <dbReference type="ARBA" id="ARBA00022884"/>
    </source>
</evidence>
<evidence type="ECO:0000256" key="6">
    <source>
        <dbReference type="PROSITE-ProRule" id="PRU00176"/>
    </source>
</evidence>
<dbReference type="Proteomes" id="UP000784294">
    <property type="component" value="Unassembled WGS sequence"/>
</dbReference>
<dbReference type="GO" id="GO:0006376">
    <property type="term" value="P:mRNA splice site recognition"/>
    <property type="evidence" value="ECO:0007669"/>
    <property type="project" value="TreeGrafter"/>
</dbReference>
<evidence type="ECO:0000313" key="8">
    <source>
        <dbReference type="EMBL" id="VEL15827.1"/>
    </source>
</evidence>
<dbReference type="InterPro" id="IPR003954">
    <property type="entry name" value="RRM_euk-type"/>
</dbReference>
<reference evidence="8" key="1">
    <citation type="submission" date="2018-11" db="EMBL/GenBank/DDBJ databases">
        <authorList>
            <consortium name="Pathogen Informatics"/>
        </authorList>
    </citation>
    <scope>NUCLEOTIDE SEQUENCE</scope>
</reference>
<dbReference type="OrthoDB" id="20943at2759"/>
<keyword evidence="4" id="KW-0508">mRNA splicing</keyword>
<dbReference type="Pfam" id="PF00076">
    <property type="entry name" value="RRM_1"/>
    <property type="match status" value="2"/>
</dbReference>
<dbReference type="CDD" id="cd12371">
    <property type="entry name" value="RRM2_PUF60"/>
    <property type="match status" value="1"/>
</dbReference>
<dbReference type="SMART" id="SM00360">
    <property type="entry name" value="RRM"/>
    <property type="match status" value="3"/>
</dbReference>
<dbReference type="GO" id="GO:0071013">
    <property type="term" value="C:catalytic step 2 spliceosome"/>
    <property type="evidence" value="ECO:0007669"/>
    <property type="project" value="TreeGrafter"/>
</dbReference>
<dbReference type="FunFam" id="3.30.70.330:FF:000136">
    <property type="entry name" value="poly(U)-binding-splicing factor PUF60 isoform X1"/>
    <property type="match status" value="1"/>
</dbReference>